<dbReference type="PANTHER" id="PTHR43353:SF5">
    <property type="entry name" value="SUCCINATE-SEMIALDEHYDE DEHYDROGENASE, MITOCHONDRIAL"/>
    <property type="match status" value="1"/>
</dbReference>
<dbReference type="FunFam" id="3.40.605.10:FF:000010">
    <property type="entry name" value="N-succinylglutamate 5-semialdehyde dehydrogenase"/>
    <property type="match status" value="1"/>
</dbReference>
<dbReference type="Pfam" id="PF00171">
    <property type="entry name" value="Aldedh"/>
    <property type="match status" value="1"/>
</dbReference>
<dbReference type="AlphaFoldDB" id="S2KN45"/>
<dbReference type="Proteomes" id="UP000014463">
    <property type="component" value="Unassembled WGS sequence"/>
</dbReference>
<evidence type="ECO:0000313" key="7">
    <source>
        <dbReference type="EMBL" id="EPC01878.1"/>
    </source>
</evidence>
<dbReference type="PATRIC" id="fig|1121939.11.peg.2542"/>
<dbReference type="STRING" id="1121939.L861_19700"/>
<evidence type="ECO:0000259" key="6">
    <source>
        <dbReference type="Pfam" id="PF00171"/>
    </source>
</evidence>
<dbReference type="GO" id="GO:0019544">
    <property type="term" value="P:L-arginine catabolic process to L-glutamate"/>
    <property type="evidence" value="ECO:0007669"/>
    <property type="project" value="UniProtKB-UniRule"/>
</dbReference>
<dbReference type="PROSITE" id="PS00687">
    <property type="entry name" value="ALDEHYDE_DEHYDR_GLU"/>
    <property type="match status" value="1"/>
</dbReference>
<dbReference type="OrthoDB" id="9812625at2"/>
<dbReference type="Gene3D" id="3.40.605.10">
    <property type="entry name" value="Aldehyde Dehydrogenase, Chain A, domain 1"/>
    <property type="match status" value="1"/>
</dbReference>
<dbReference type="Gene3D" id="3.40.309.10">
    <property type="entry name" value="Aldehyde Dehydrogenase, Chain A, domain 2"/>
    <property type="match status" value="1"/>
</dbReference>
<dbReference type="InterPro" id="IPR029510">
    <property type="entry name" value="Ald_DH_CS_GLU"/>
</dbReference>
<proteinExistence type="inferred from homology"/>
<dbReference type="NCBIfam" id="TIGR03240">
    <property type="entry name" value="arg_catab_astD"/>
    <property type="match status" value="1"/>
</dbReference>
<keyword evidence="3 4" id="KW-0520">NAD</keyword>
<reference evidence="7 8" key="1">
    <citation type="journal article" date="2013" name="Genome Announc.">
        <title>Draft genome sequence of the moderately halophilic gammaproteobacterium Halomonas anticariensis FP35.</title>
        <authorList>
            <person name="Tahrioui A."/>
            <person name="Quesada E."/>
            <person name="Llamas I."/>
        </authorList>
    </citation>
    <scope>NUCLEOTIDE SEQUENCE [LARGE SCALE GENOMIC DNA]</scope>
    <source>
        <strain evidence="8">DSM 16096 / CECT 5854 / LMG 22089 / FP35</strain>
    </source>
</reference>
<comment type="pathway">
    <text evidence="4">Amino-acid degradation; L-arginine degradation via AST pathway; L-glutamate and succinate from L-arginine: step 4/5.</text>
</comment>
<dbReference type="InterPro" id="IPR050740">
    <property type="entry name" value="Aldehyde_DH_Superfamily"/>
</dbReference>
<gene>
    <name evidence="4 7" type="primary">astD</name>
    <name evidence="7" type="ORF">L861_19700</name>
</gene>
<dbReference type="InterPro" id="IPR016160">
    <property type="entry name" value="Ald_DH_CS_CYS"/>
</dbReference>
<dbReference type="InterPro" id="IPR016162">
    <property type="entry name" value="Ald_DH_N"/>
</dbReference>
<dbReference type="GO" id="GO:0019545">
    <property type="term" value="P:L-arginine catabolic process to succinate"/>
    <property type="evidence" value="ECO:0007669"/>
    <property type="project" value="UniProtKB-UniRule"/>
</dbReference>
<dbReference type="PANTHER" id="PTHR43353">
    <property type="entry name" value="SUCCINATE-SEMIALDEHYDE DEHYDROGENASE, MITOCHONDRIAL"/>
    <property type="match status" value="1"/>
</dbReference>
<organism evidence="7 8">
    <name type="scientific">Litchfieldella anticariensis (strain DSM 16096 / CECT 5854 / CIP 108499 / LMG 22089 / FP35)</name>
    <name type="common">Halomonas anticariensis</name>
    <dbReference type="NCBI Taxonomy" id="1121939"/>
    <lineage>
        <taxon>Bacteria</taxon>
        <taxon>Pseudomonadati</taxon>
        <taxon>Pseudomonadota</taxon>
        <taxon>Gammaproteobacteria</taxon>
        <taxon>Oceanospirillales</taxon>
        <taxon>Halomonadaceae</taxon>
        <taxon>Litchfieldella</taxon>
    </lineage>
</organism>
<comment type="similarity">
    <text evidence="4">Belongs to the aldehyde dehydrogenase family. AstD subfamily.</text>
</comment>
<dbReference type="HAMAP" id="MF_01174">
    <property type="entry name" value="Aldedh_AstD"/>
    <property type="match status" value="1"/>
</dbReference>
<comment type="caution">
    <text evidence="7">The sequence shown here is derived from an EMBL/GenBank/DDBJ whole genome shotgun (WGS) entry which is preliminary data.</text>
</comment>
<comment type="catalytic activity">
    <reaction evidence="4">
        <text>N-succinyl-L-glutamate 5-semialdehyde + NAD(+) + H2O = N-succinyl-L-glutamate + NADH + 2 H(+)</text>
        <dbReference type="Rhea" id="RHEA:10812"/>
        <dbReference type="ChEBI" id="CHEBI:15377"/>
        <dbReference type="ChEBI" id="CHEBI:15378"/>
        <dbReference type="ChEBI" id="CHEBI:57540"/>
        <dbReference type="ChEBI" id="CHEBI:57945"/>
        <dbReference type="ChEBI" id="CHEBI:58520"/>
        <dbReference type="ChEBI" id="CHEBI:58763"/>
        <dbReference type="EC" id="1.2.1.71"/>
    </reaction>
</comment>
<feature type="binding site" evidence="4">
    <location>
        <begin position="224"/>
        <end position="229"/>
    </location>
    <ligand>
        <name>NAD(+)</name>
        <dbReference type="ChEBI" id="CHEBI:57540"/>
    </ligand>
</feature>
<dbReference type="InterPro" id="IPR016161">
    <property type="entry name" value="Ald_DH/histidinol_DH"/>
</dbReference>
<feature type="domain" description="Aldehyde dehydrogenase" evidence="6">
    <location>
        <begin position="13"/>
        <end position="463"/>
    </location>
</feature>
<dbReference type="NCBIfam" id="NF006992">
    <property type="entry name" value="PRK09457.1"/>
    <property type="match status" value="1"/>
</dbReference>
<evidence type="ECO:0000256" key="2">
    <source>
        <dbReference type="ARBA" id="ARBA00023002"/>
    </source>
</evidence>
<dbReference type="GO" id="GO:0043824">
    <property type="term" value="F:succinylglutamate-semialdehyde dehydrogenase activity"/>
    <property type="evidence" value="ECO:0007669"/>
    <property type="project" value="UniProtKB-EC"/>
</dbReference>
<keyword evidence="8" id="KW-1185">Reference proteome</keyword>
<keyword evidence="2 4" id="KW-0560">Oxidoreductase</keyword>
<dbReference type="CDD" id="cd07095">
    <property type="entry name" value="ALDH_SGSD_AstD"/>
    <property type="match status" value="1"/>
</dbReference>
<evidence type="ECO:0000256" key="1">
    <source>
        <dbReference type="ARBA" id="ARBA00022503"/>
    </source>
</evidence>
<dbReference type="InterPro" id="IPR015590">
    <property type="entry name" value="Aldehyde_DH_dom"/>
</dbReference>
<dbReference type="EC" id="1.2.1.71" evidence="4"/>
<dbReference type="PROSITE" id="PS00070">
    <property type="entry name" value="ALDEHYDE_DEHYDR_CYS"/>
    <property type="match status" value="1"/>
</dbReference>
<dbReference type="EMBL" id="ASTJ01000029">
    <property type="protein sequence ID" value="EPC01878.1"/>
    <property type="molecule type" value="Genomic_DNA"/>
</dbReference>
<dbReference type="InterPro" id="IPR017649">
    <property type="entry name" value="SuccinylGlu_semiald_DH_AstD"/>
</dbReference>
<dbReference type="eggNOG" id="COG1012">
    <property type="taxonomic scope" value="Bacteria"/>
</dbReference>
<evidence type="ECO:0000256" key="5">
    <source>
        <dbReference type="PROSITE-ProRule" id="PRU10007"/>
    </source>
</evidence>
<name>S2KN45_LITA3</name>
<evidence type="ECO:0000256" key="3">
    <source>
        <dbReference type="ARBA" id="ARBA00023027"/>
    </source>
</evidence>
<protein>
    <recommendedName>
        <fullName evidence="4">N-succinylglutamate 5-semialdehyde dehydrogenase</fullName>
        <ecNumber evidence="4">1.2.1.71</ecNumber>
    </recommendedName>
    <alternativeName>
        <fullName evidence="4">Succinylglutamic semialdehyde dehydrogenase</fullName>
        <shortName evidence="4">SGSD</shortName>
    </alternativeName>
</protein>
<dbReference type="UniPathway" id="UPA00185">
    <property type="reaction ID" value="UER00282"/>
</dbReference>
<comment type="function">
    <text evidence="4">Catalyzes the NAD-dependent reduction of succinylglutamate semialdehyde into succinylglutamate.</text>
</comment>
<sequence length="489" mass="52566">MQPKQQLLIGGTWVEGDADSFAKTDPVSGESLWQAAAASPQQVEAAVAAARQAFPAWARTPFAERQSLVERFREVLETRREDLATAIAHETGKPLWEARTEVGAMIGKVAISIRAYHERTGEREREVGDARAVLRHRPHGVMAVFGPYNFPGHLPNGHIVPALLAGNTVVFKPSEQTPLTADLTLQCWREAGLPDGVINLVQGAAPVGQALSNAQDIDGLLFTGSAKVGGILHQQLAGQFDKILALEMGGNNPLVVKDVPDEDAAVLTILQSAFLSGGQRCTCSRRLIVPEGQVGDHLIETLVAAIDKLHVAAQFHEPEPFYGGLVSPQAADGLLKAQDDLEAQGATVLSRMRRLKEGTSLLSPALIDVTGLQVPDEEHFGPLLKVYRYQDWNEAIELANDTRYGLSAGMIGGERADWDDFLLRIRAGIVNWNRQTTGASGDAPFGGVGDSGNHRPSAYYAADYCAYPVASMESETLALPDNLPPGVTL</sequence>
<feature type="active site" evidence="4">
    <location>
        <position position="281"/>
    </location>
</feature>
<dbReference type="RefSeq" id="WP_016417049.1">
    <property type="nucleotide sequence ID" value="NZ_AUAB01000012.1"/>
</dbReference>
<keyword evidence="1 4" id="KW-0056">Arginine metabolism</keyword>
<evidence type="ECO:0000313" key="8">
    <source>
        <dbReference type="Proteomes" id="UP000014463"/>
    </source>
</evidence>
<evidence type="ECO:0000256" key="4">
    <source>
        <dbReference type="HAMAP-Rule" id="MF_01174"/>
    </source>
</evidence>
<feature type="active site" evidence="4 5">
    <location>
        <position position="247"/>
    </location>
</feature>
<dbReference type="InterPro" id="IPR016163">
    <property type="entry name" value="Ald_DH_C"/>
</dbReference>
<accession>S2KN45</accession>
<dbReference type="SUPFAM" id="SSF53720">
    <property type="entry name" value="ALDH-like"/>
    <property type="match status" value="1"/>
</dbReference>